<evidence type="ECO:0000313" key="3">
    <source>
        <dbReference type="Proteomes" id="UP000235145"/>
    </source>
</evidence>
<dbReference type="InterPro" id="IPR029480">
    <property type="entry name" value="Transpos_assoc"/>
</dbReference>
<dbReference type="EMBL" id="NBSK02000005">
    <property type="protein sequence ID" value="KAJ0205443.1"/>
    <property type="molecule type" value="Genomic_DNA"/>
</dbReference>
<sequence length="187" mass="22076">MGEEIARKQLLQDVADQRQLDAIFVLGMMLMVEGIERKQEVLIMFKTMNNPSRKWMYERKDNCSRVSLVFVQGVKKFIDFATSQHSFMDKDKIKWQCIKFRKIPYREVDIVKHHLYKFGFVKEYWFRDKHDETSIDDDNTFLGVDDSNTNFSEGACSYREMAIDAMAPDLNTSNHEEEPNALDKKII</sequence>
<name>A0A9R1VI28_LACSA</name>
<keyword evidence="3" id="KW-1185">Reference proteome</keyword>
<protein>
    <recommendedName>
        <fullName evidence="1">Transposase-associated domain-containing protein</fullName>
    </recommendedName>
</protein>
<evidence type="ECO:0000259" key="1">
    <source>
        <dbReference type="Pfam" id="PF13963"/>
    </source>
</evidence>
<dbReference type="AlphaFoldDB" id="A0A9R1VI28"/>
<reference evidence="2 3" key="1">
    <citation type="journal article" date="2017" name="Nat. Commun.">
        <title>Genome assembly with in vitro proximity ligation data and whole-genome triplication in lettuce.</title>
        <authorList>
            <person name="Reyes-Chin-Wo S."/>
            <person name="Wang Z."/>
            <person name="Yang X."/>
            <person name="Kozik A."/>
            <person name="Arikit S."/>
            <person name="Song C."/>
            <person name="Xia L."/>
            <person name="Froenicke L."/>
            <person name="Lavelle D.O."/>
            <person name="Truco M.J."/>
            <person name="Xia R."/>
            <person name="Zhu S."/>
            <person name="Xu C."/>
            <person name="Xu H."/>
            <person name="Xu X."/>
            <person name="Cox K."/>
            <person name="Korf I."/>
            <person name="Meyers B.C."/>
            <person name="Michelmore R.W."/>
        </authorList>
    </citation>
    <scope>NUCLEOTIDE SEQUENCE [LARGE SCALE GENOMIC DNA]</scope>
    <source>
        <strain evidence="3">cv. Salinas</strain>
        <tissue evidence="2">Seedlings</tissue>
    </source>
</reference>
<dbReference type="Pfam" id="PF13963">
    <property type="entry name" value="Transpos_assoc"/>
    <property type="match status" value="1"/>
</dbReference>
<accession>A0A9R1VI28</accession>
<evidence type="ECO:0000313" key="2">
    <source>
        <dbReference type="EMBL" id="KAJ0205443.1"/>
    </source>
</evidence>
<gene>
    <name evidence="2" type="ORF">LSAT_V11C500238250</name>
</gene>
<organism evidence="2 3">
    <name type="scientific">Lactuca sativa</name>
    <name type="common">Garden lettuce</name>
    <dbReference type="NCBI Taxonomy" id="4236"/>
    <lineage>
        <taxon>Eukaryota</taxon>
        <taxon>Viridiplantae</taxon>
        <taxon>Streptophyta</taxon>
        <taxon>Embryophyta</taxon>
        <taxon>Tracheophyta</taxon>
        <taxon>Spermatophyta</taxon>
        <taxon>Magnoliopsida</taxon>
        <taxon>eudicotyledons</taxon>
        <taxon>Gunneridae</taxon>
        <taxon>Pentapetalae</taxon>
        <taxon>asterids</taxon>
        <taxon>campanulids</taxon>
        <taxon>Asterales</taxon>
        <taxon>Asteraceae</taxon>
        <taxon>Cichorioideae</taxon>
        <taxon>Cichorieae</taxon>
        <taxon>Lactucinae</taxon>
        <taxon>Lactuca</taxon>
    </lineage>
</organism>
<proteinExistence type="predicted"/>
<comment type="caution">
    <text evidence="2">The sequence shown here is derived from an EMBL/GenBank/DDBJ whole genome shotgun (WGS) entry which is preliminary data.</text>
</comment>
<dbReference type="Proteomes" id="UP000235145">
    <property type="component" value="Unassembled WGS sequence"/>
</dbReference>
<feature type="domain" description="Transposase-associated" evidence="1">
    <location>
        <begin position="53"/>
        <end position="132"/>
    </location>
</feature>